<dbReference type="SUPFAM" id="SSF46689">
    <property type="entry name" value="Homeodomain-like"/>
    <property type="match status" value="1"/>
</dbReference>
<dbReference type="AlphaFoldDB" id="A0A9D1NZA7"/>
<feature type="domain" description="CdaR GGDEF-like" evidence="3">
    <location>
        <begin position="126"/>
        <end position="242"/>
    </location>
</feature>
<evidence type="ECO:0000259" key="2">
    <source>
        <dbReference type="Pfam" id="PF13556"/>
    </source>
</evidence>
<dbReference type="InterPro" id="IPR041522">
    <property type="entry name" value="CdaR_GGDEF"/>
</dbReference>
<feature type="domain" description="PucR C-terminal helix-turn-helix" evidence="2">
    <location>
        <begin position="293"/>
        <end position="349"/>
    </location>
</feature>
<dbReference type="EMBL" id="DVOS01000047">
    <property type="protein sequence ID" value="HIV23407.1"/>
    <property type="molecule type" value="Genomic_DNA"/>
</dbReference>
<organism evidence="4 5">
    <name type="scientific">Candidatus Merdiplasma excrementigallinarum</name>
    <dbReference type="NCBI Taxonomy" id="2840864"/>
    <lineage>
        <taxon>Bacteria</taxon>
        <taxon>Bacillati</taxon>
        <taxon>Bacillota</taxon>
        <taxon>Clostridia</taxon>
        <taxon>Lachnospirales</taxon>
        <taxon>Lachnospiraceae</taxon>
        <taxon>Lachnospiraceae incertae sedis</taxon>
        <taxon>Candidatus Merdiplasma</taxon>
    </lineage>
</organism>
<evidence type="ECO:0000256" key="1">
    <source>
        <dbReference type="ARBA" id="ARBA00006754"/>
    </source>
</evidence>
<reference evidence="4" key="2">
    <citation type="journal article" date="2021" name="PeerJ">
        <title>Extensive microbial diversity within the chicken gut microbiome revealed by metagenomics and culture.</title>
        <authorList>
            <person name="Gilroy R."/>
            <person name="Ravi A."/>
            <person name="Getino M."/>
            <person name="Pursley I."/>
            <person name="Horton D.L."/>
            <person name="Alikhan N.F."/>
            <person name="Baker D."/>
            <person name="Gharbi K."/>
            <person name="Hall N."/>
            <person name="Watson M."/>
            <person name="Adriaenssens E.M."/>
            <person name="Foster-Nyarko E."/>
            <person name="Jarju S."/>
            <person name="Secka A."/>
            <person name="Antonio M."/>
            <person name="Oren A."/>
            <person name="Chaudhuri R.R."/>
            <person name="La Ragione R."/>
            <person name="Hildebrand F."/>
            <person name="Pallen M.J."/>
        </authorList>
    </citation>
    <scope>NUCLEOTIDE SEQUENCE</scope>
    <source>
        <strain evidence="4">ChiBcec6-7307</strain>
    </source>
</reference>
<dbReference type="Gene3D" id="1.10.10.2840">
    <property type="entry name" value="PucR C-terminal helix-turn-helix domain"/>
    <property type="match status" value="1"/>
</dbReference>
<comment type="caution">
    <text evidence="4">The sequence shown here is derived from an EMBL/GenBank/DDBJ whole genome shotgun (WGS) entry which is preliminary data.</text>
</comment>
<evidence type="ECO:0000313" key="5">
    <source>
        <dbReference type="Proteomes" id="UP000886889"/>
    </source>
</evidence>
<dbReference type="InterPro" id="IPR042070">
    <property type="entry name" value="PucR_C-HTH_sf"/>
</dbReference>
<dbReference type="InterPro" id="IPR009057">
    <property type="entry name" value="Homeodomain-like_sf"/>
</dbReference>
<dbReference type="Pfam" id="PF13556">
    <property type="entry name" value="HTH_30"/>
    <property type="match status" value="1"/>
</dbReference>
<gene>
    <name evidence="4" type="ORF">IAC80_05660</name>
</gene>
<proteinExistence type="inferred from homology"/>
<dbReference type="InterPro" id="IPR051448">
    <property type="entry name" value="CdaR-like_regulators"/>
</dbReference>
<dbReference type="Proteomes" id="UP000886889">
    <property type="component" value="Unassembled WGS sequence"/>
</dbReference>
<dbReference type="PANTHER" id="PTHR33744">
    <property type="entry name" value="CARBOHYDRATE DIACID REGULATOR"/>
    <property type="match status" value="1"/>
</dbReference>
<dbReference type="InterPro" id="IPR025736">
    <property type="entry name" value="PucR_C-HTH_dom"/>
</dbReference>
<dbReference type="PANTHER" id="PTHR33744:SF15">
    <property type="entry name" value="CARBOHYDRATE DIACID REGULATOR"/>
    <property type="match status" value="1"/>
</dbReference>
<name>A0A9D1NZA7_9FIRM</name>
<comment type="similarity">
    <text evidence="1">Belongs to the CdaR family.</text>
</comment>
<sequence>MISAQVIKNTIEELRSITKIDFCVLDQEGSQVASTWEMTEFSQETVRQFARSMADSQEMQGCHFFKVYDEKVPELVLIVRGTGEDVYMMGKVAVCQLQGLLTAYKERFDRNNFVQNLLLDNLLLVDIYNRAKKLHIAAEARRIVYIVETKNEQDSTAMEIMKGLFGTGGKDFITAVDEKSIILVQELGEREEYDTAEQTARMLCDMLNAEAMSSVRVAYGTIIQEIQQVSRSYKEARMALNVGKIFYSEKRIHAYNRLGIGRLIYQLPVNLCEMFMNEVFTDQMPDSFDEETLTTINKFFENSLNVSETARQLFVHRNTLVYRLEKLQKSTGLDIRVFDDALTFKIALMVVSYMKYMEKEET</sequence>
<accession>A0A9D1NZA7</accession>
<protein>
    <submittedName>
        <fullName evidence="4">Helix-turn-helix domain-containing protein</fullName>
    </submittedName>
</protein>
<evidence type="ECO:0000259" key="3">
    <source>
        <dbReference type="Pfam" id="PF17853"/>
    </source>
</evidence>
<evidence type="ECO:0000313" key="4">
    <source>
        <dbReference type="EMBL" id="HIV23407.1"/>
    </source>
</evidence>
<reference evidence="4" key="1">
    <citation type="submission" date="2020-10" db="EMBL/GenBank/DDBJ databases">
        <authorList>
            <person name="Gilroy R."/>
        </authorList>
    </citation>
    <scope>NUCLEOTIDE SEQUENCE</scope>
    <source>
        <strain evidence="4">ChiBcec6-7307</strain>
    </source>
</reference>
<dbReference type="Pfam" id="PF17853">
    <property type="entry name" value="GGDEF_2"/>
    <property type="match status" value="1"/>
</dbReference>